<dbReference type="Gene3D" id="3.60.21.10">
    <property type="match status" value="1"/>
</dbReference>
<feature type="domain" description="Calcineurin-like phosphoesterase" evidence="1">
    <location>
        <begin position="1"/>
        <end position="178"/>
    </location>
</feature>
<dbReference type="PANTHER" id="PTHR42850">
    <property type="entry name" value="METALLOPHOSPHOESTERASE"/>
    <property type="match status" value="1"/>
</dbReference>
<gene>
    <name evidence="2" type="ORF">E1261_24430</name>
</gene>
<dbReference type="SUPFAM" id="SSF56300">
    <property type="entry name" value="Metallo-dependent phosphatases"/>
    <property type="match status" value="1"/>
</dbReference>
<evidence type="ECO:0000313" key="2">
    <source>
        <dbReference type="EMBL" id="TDC25320.1"/>
    </source>
</evidence>
<reference evidence="2 3" key="1">
    <citation type="submission" date="2019-03" db="EMBL/GenBank/DDBJ databases">
        <title>Draft genome sequences of novel Actinobacteria.</title>
        <authorList>
            <person name="Sahin N."/>
            <person name="Ay H."/>
            <person name="Saygin H."/>
        </authorList>
    </citation>
    <scope>NUCLEOTIDE SEQUENCE [LARGE SCALE GENOMIC DNA]</scope>
    <source>
        <strain evidence="2 3">JCM 30547</strain>
    </source>
</reference>
<organism evidence="2 3">
    <name type="scientific">Kribbella albertanoniae</name>
    <dbReference type="NCBI Taxonomy" id="1266829"/>
    <lineage>
        <taxon>Bacteria</taxon>
        <taxon>Bacillati</taxon>
        <taxon>Actinomycetota</taxon>
        <taxon>Actinomycetes</taxon>
        <taxon>Propionibacteriales</taxon>
        <taxon>Kribbellaceae</taxon>
        <taxon>Kribbella</taxon>
    </lineage>
</organism>
<dbReference type="GO" id="GO:0016791">
    <property type="term" value="F:phosphatase activity"/>
    <property type="evidence" value="ECO:0007669"/>
    <property type="project" value="TreeGrafter"/>
</dbReference>
<dbReference type="InterPro" id="IPR004843">
    <property type="entry name" value="Calcineurin-like_PHP"/>
</dbReference>
<dbReference type="InterPro" id="IPR029052">
    <property type="entry name" value="Metallo-depent_PP-like"/>
</dbReference>
<dbReference type="PANTHER" id="PTHR42850:SF2">
    <property type="entry name" value="BLL5683 PROTEIN"/>
    <property type="match status" value="1"/>
</dbReference>
<dbReference type="GO" id="GO:0005737">
    <property type="term" value="C:cytoplasm"/>
    <property type="evidence" value="ECO:0007669"/>
    <property type="project" value="TreeGrafter"/>
</dbReference>
<dbReference type="Proteomes" id="UP000295075">
    <property type="component" value="Unassembled WGS sequence"/>
</dbReference>
<protein>
    <recommendedName>
        <fullName evidence="1">Calcineurin-like phosphoesterase domain-containing protein</fullName>
    </recommendedName>
</protein>
<dbReference type="InterPro" id="IPR050126">
    <property type="entry name" value="Ap4A_hydrolase"/>
</dbReference>
<dbReference type="AlphaFoldDB" id="A0A4R4PSI6"/>
<name>A0A4R4PSI6_9ACTN</name>
<comment type="caution">
    <text evidence="2">The sequence shown here is derived from an EMBL/GenBank/DDBJ whole genome shotgun (WGS) entry which is preliminary data.</text>
</comment>
<keyword evidence="3" id="KW-1185">Reference proteome</keyword>
<dbReference type="Pfam" id="PF00149">
    <property type="entry name" value="Metallophos"/>
    <property type="match status" value="1"/>
</dbReference>
<accession>A0A4R4PSI6</accession>
<dbReference type="EMBL" id="SMKA01000125">
    <property type="protein sequence ID" value="TDC25320.1"/>
    <property type="molecule type" value="Genomic_DNA"/>
</dbReference>
<evidence type="ECO:0000313" key="3">
    <source>
        <dbReference type="Proteomes" id="UP000295075"/>
    </source>
</evidence>
<dbReference type="RefSeq" id="WP_132410295.1">
    <property type="nucleotide sequence ID" value="NZ_SMKA01000125.1"/>
</dbReference>
<evidence type="ECO:0000259" key="1">
    <source>
        <dbReference type="Pfam" id="PF00149"/>
    </source>
</evidence>
<sequence length="228" mass="25160">MRIGLISDTEGNARALAAALAGIRSHSPDVIVYAGDILDNPFSPEPPAETISQLRADDIRAIPGNRDRYLIDWGTPRWSHTLWMRLRRSDPPGPWLEQTAAGQAALSADELSWLRSLPEEFLLTDGVYVCHGMPGNPWNTFWPAHPTYDGNLTAAERAASLQLLARADASVVLCGHAPEPAEYHDVLPDGRPLHIVRAGQRSDTEVNYAILTHRQQWEVTRHAAGIRA</sequence>
<dbReference type="OrthoDB" id="9813918at2"/>
<proteinExistence type="predicted"/>